<evidence type="ECO:0000313" key="1">
    <source>
        <dbReference type="EMBL" id="EGZ19112.1"/>
    </source>
</evidence>
<reference evidence="1 2" key="1">
    <citation type="journal article" date="2006" name="Science">
        <title>Phytophthora genome sequences uncover evolutionary origins and mechanisms of pathogenesis.</title>
        <authorList>
            <person name="Tyler B.M."/>
            <person name="Tripathy S."/>
            <person name="Zhang X."/>
            <person name="Dehal P."/>
            <person name="Jiang R.H."/>
            <person name="Aerts A."/>
            <person name="Arredondo F.D."/>
            <person name="Baxter L."/>
            <person name="Bensasson D."/>
            <person name="Beynon J.L."/>
            <person name="Chapman J."/>
            <person name="Damasceno C.M."/>
            <person name="Dorrance A.E."/>
            <person name="Dou D."/>
            <person name="Dickerman A.W."/>
            <person name="Dubchak I.L."/>
            <person name="Garbelotto M."/>
            <person name="Gijzen M."/>
            <person name="Gordon S.G."/>
            <person name="Govers F."/>
            <person name="Grunwald N.J."/>
            <person name="Huang W."/>
            <person name="Ivors K.L."/>
            <person name="Jones R.W."/>
            <person name="Kamoun S."/>
            <person name="Krampis K."/>
            <person name="Lamour K.H."/>
            <person name="Lee M.K."/>
            <person name="McDonald W.H."/>
            <person name="Medina M."/>
            <person name="Meijer H.J."/>
            <person name="Nordberg E.K."/>
            <person name="Maclean D.J."/>
            <person name="Ospina-Giraldo M.D."/>
            <person name="Morris P.F."/>
            <person name="Phuntumart V."/>
            <person name="Putnam N.H."/>
            <person name="Rash S."/>
            <person name="Rose J.K."/>
            <person name="Sakihama Y."/>
            <person name="Salamov A.A."/>
            <person name="Savidor A."/>
            <person name="Scheuring C.F."/>
            <person name="Smith B.M."/>
            <person name="Sobral B.W."/>
            <person name="Terry A."/>
            <person name="Torto-Alalibo T.A."/>
            <person name="Win J."/>
            <person name="Xu Z."/>
            <person name="Zhang H."/>
            <person name="Grigoriev I.V."/>
            <person name="Rokhsar D.S."/>
            <person name="Boore J.L."/>
        </authorList>
    </citation>
    <scope>NUCLEOTIDE SEQUENCE [LARGE SCALE GENOMIC DNA]</scope>
    <source>
        <strain evidence="1 2">P6497</strain>
    </source>
</reference>
<protein>
    <submittedName>
        <fullName evidence="1">Uncharacterized protein</fullName>
    </submittedName>
</protein>
<dbReference type="InParanoid" id="G4Z8T0"/>
<dbReference type="GeneID" id="20645611"/>
<proteinExistence type="predicted"/>
<sequence length="218" mass="23918">MALAAKQGSGKPGFLTEIGWLQDVEQQLQRVKQVVQLHVKLAEAAVKVKATTFAVPVLTSYQAMSQKPSWLIQLVGDLTDVQNAAKDTDLARVLSPVEKCRDDLIVYCSRNDRDALDDMSNYVVLIGGHRGVQANRLLPYLLTLLRKFICDYVDYTLRQDVVGEAPRSASQWVQFSEIGVALANSMCRIPPPSGVEYAGTVLKEGAYTGSKVTGCLDE</sequence>
<evidence type="ECO:0000313" key="2">
    <source>
        <dbReference type="Proteomes" id="UP000002640"/>
    </source>
</evidence>
<name>G4Z8T0_PHYSP</name>
<accession>G4Z8T0</accession>
<dbReference type="EMBL" id="JH159153">
    <property type="protein sequence ID" value="EGZ19112.1"/>
    <property type="molecule type" value="Genomic_DNA"/>
</dbReference>
<organism evidence="1 2">
    <name type="scientific">Phytophthora sojae (strain P6497)</name>
    <name type="common">Soybean stem and root rot agent</name>
    <name type="synonym">Phytophthora megasperma f. sp. glycines</name>
    <dbReference type="NCBI Taxonomy" id="1094619"/>
    <lineage>
        <taxon>Eukaryota</taxon>
        <taxon>Sar</taxon>
        <taxon>Stramenopiles</taxon>
        <taxon>Oomycota</taxon>
        <taxon>Peronosporomycetes</taxon>
        <taxon>Peronosporales</taxon>
        <taxon>Peronosporaceae</taxon>
        <taxon>Phytophthora</taxon>
    </lineage>
</organism>
<dbReference type="Proteomes" id="UP000002640">
    <property type="component" value="Unassembled WGS sequence"/>
</dbReference>
<dbReference type="KEGG" id="psoj:PHYSODRAFT_327426"/>
<dbReference type="RefSeq" id="XP_009521829.1">
    <property type="nucleotide sequence ID" value="XM_009523534.1"/>
</dbReference>
<keyword evidence="2" id="KW-1185">Reference proteome</keyword>
<dbReference type="AlphaFoldDB" id="G4Z8T0"/>
<gene>
    <name evidence="1" type="ORF">PHYSODRAFT_327426</name>
</gene>